<dbReference type="PANTHER" id="PTHR30238:SF0">
    <property type="entry name" value="THYLAKOID MEMBRANE PROTEIN TERC, CHLOROPLASTIC"/>
    <property type="match status" value="1"/>
</dbReference>
<dbReference type="PANTHER" id="PTHR30238">
    <property type="entry name" value="MEMBRANE BOUND PREDICTED REDOX MODULATOR"/>
    <property type="match status" value="1"/>
</dbReference>
<evidence type="ECO:0000256" key="5">
    <source>
        <dbReference type="ARBA" id="ARBA00023136"/>
    </source>
</evidence>
<sequence>MDVSSSVWIITILATISVLAVDFVIVALKPHEPSLREASIWVSIYVSLAVLFGLGLTMFVDGTIGGEFFAGWLTEYSLSVDNLFVFLLIMAKFAVPRDYQQKVLLIGIALSLVLRGVFIALGAEAIARFDWVFFVFGAFLVYTAWKLATADEGEEEFKENPVLRATARVLPSTDEYRGASLIARIDGKRLVTPMLIVMIAIGTTDLIFALDSIPAIFGLTKEPYIVFTANVFALMGLRQLYFLIGGLLDRLVYLSYGLAIVLGFIGVKLILEAAHHNGVAWAPEIPILVSLTVILVTLTVTAILSLMKSASMSKKERAGKAERVMAYAPAEEFLDER</sequence>
<proteinExistence type="inferred from homology"/>
<evidence type="ECO:0000256" key="4">
    <source>
        <dbReference type="ARBA" id="ARBA00022989"/>
    </source>
</evidence>
<evidence type="ECO:0000256" key="3">
    <source>
        <dbReference type="ARBA" id="ARBA00022692"/>
    </source>
</evidence>
<feature type="transmembrane region" description="Helical" evidence="6">
    <location>
        <begin position="194"/>
        <end position="217"/>
    </location>
</feature>
<reference evidence="8" key="1">
    <citation type="journal article" date="2019" name="Int. J. Syst. Evol. Microbiol.">
        <title>The Global Catalogue of Microorganisms (GCM) 10K type strain sequencing project: providing services to taxonomists for standard genome sequencing and annotation.</title>
        <authorList>
            <consortium name="The Broad Institute Genomics Platform"/>
            <consortium name="The Broad Institute Genome Sequencing Center for Infectious Disease"/>
            <person name="Wu L."/>
            <person name="Ma J."/>
        </authorList>
    </citation>
    <scope>NUCLEOTIDE SEQUENCE [LARGE SCALE GENOMIC DNA]</scope>
    <source>
        <strain evidence="8">YIM 94188</strain>
    </source>
</reference>
<keyword evidence="3 6" id="KW-0812">Transmembrane</keyword>
<keyword evidence="8" id="KW-1185">Reference proteome</keyword>
<comment type="subcellular location">
    <subcellularLocation>
        <location evidence="1">Membrane</location>
        <topology evidence="1">Multi-pass membrane protein</topology>
    </subcellularLocation>
</comment>
<keyword evidence="5 6" id="KW-0472">Membrane</keyword>
<dbReference type="EMBL" id="JBHSNS010000002">
    <property type="protein sequence ID" value="MFC5728820.1"/>
    <property type="molecule type" value="Genomic_DNA"/>
</dbReference>
<feature type="transmembrane region" description="Helical" evidence="6">
    <location>
        <begin position="287"/>
        <end position="307"/>
    </location>
</feature>
<organism evidence="7 8">
    <name type="scientific">Nocardioides vastitatis</name>
    <dbReference type="NCBI Taxonomy" id="2568655"/>
    <lineage>
        <taxon>Bacteria</taxon>
        <taxon>Bacillati</taxon>
        <taxon>Actinomycetota</taxon>
        <taxon>Actinomycetes</taxon>
        <taxon>Propionibacteriales</taxon>
        <taxon>Nocardioidaceae</taxon>
        <taxon>Nocardioides</taxon>
    </lineage>
</organism>
<feature type="transmembrane region" description="Helical" evidence="6">
    <location>
        <begin position="251"/>
        <end position="271"/>
    </location>
</feature>
<feature type="transmembrane region" description="Helical" evidence="6">
    <location>
        <begin position="103"/>
        <end position="123"/>
    </location>
</feature>
<feature type="transmembrane region" description="Helical" evidence="6">
    <location>
        <begin position="129"/>
        <end position="148"/>
    </location>
</feature>
<dbReference type="InterPro" id="IPR022369">
    <property type="entry name" value="Integral_membrane_TerC_rswitch"/>
</dbReference>
<evidence type="ECO:0000313" key="8">
    <source>
        <dbReference type="Proteomes" id="UP001596072"/>
    </source>
</evidence>
<gene>
    <name evidence="7" type="ORF">ACFPQB_07810</name>
</gene>
<evidence type="ECO:0000256" key="1">
    <source>
        <dbReference type="ARBA" id="ARBA00004141"/>
    </source>
</evidence>
<feature type="transmembrane region" description="Helical" evidence="6">
    <location>
        <begin position="223"/>
        <end position="244"/>
    </location>
</feature>
<dbReference type="InterPro" id="IPR005496">
    <property type="entry name" value="Integral_membrane_TerC"/>
</dbReference>
<accession>A0ABW0ZK36</accession>
<protein>
    <submittedName>
        <fullName evidence="7">TerC family protein</fullName>
    </submittedName>
</protein>
<keyword evidence="4 6" id="KW-1133">Transmembrane helix</keyword>
<evidence type="ECO:0000256" key="2">
    <source>
        <dbReference type="ARBA" id="ARBA00007511"/>
    </source>
</evidence>
<dbReference type="NCBIfam" id="TIGR03718">
    <property type="entry name" value="R_switched_Alx"/>
    <property type="match status" value="1"/>
</dbReference>
<dbReference type="Pfam" id="PF03741">
    <property type="entry name" value="TerC"/>
    <property type="match status" value="1"/>
</dbReference>
<comment type="caution">
    <text evidence="7">The sequence shown here is derived from an EMBL/GenBank/DDBJ whole genome shotgun (WGS) entry which is preliminary data.</text>
</comment>
<name>A0ABW0ZK36_9ACTN</name>
<evidence type="ECO:0000256" key="6">
    <source>
        <dbReference type="SAM" id="Phobius"/>
    </source>
</evidence>
<feature type="transmembrane region" description="Helical" evidence="6">
    <location>
        <begin position="72"/>
        <end position="91"/>
    </location>
</feature>
<dbReference type="Proteomes" id="UP001596072">
    <property type="component" value="Unassembled WGS sequence"/>
</dbReference>
<evidence type="ECO:0000313" key="7">
    <source>
        <dbReference type="EMBL" id="MFC5728820.1"/>
    </source>
</evidence>
<feature type="transmembrane region" description="Helical" evidence="6">
    <location>
        <begin position="6"/>
        <end position="28"/>
    </location>
</feature>
<dbReference type="RefSeq" id="WP_136435248.1">
    <property type="nucleotide sequence ID" value="NZ_JBHSNS010000002.1"/>
</dbReference>
<feature type="transmembrane region" description="Helical" evidence="6">
    <location>
        <begin position="40"/>
        <end position="60"/>
    </location>
</feature>
<comment type="similarity">
    <text evidence="2">Belongs to the TerC family.</text>
</comment>